<evidence type="ECO:0000256" key="2">
    <source>
        <dbReference type="ARBA" id="ARBA00022692"/>
    </source>
</evidence>
<reference evidence="8" key="2">
    <citation type="submission" date="2014-03" db="EMBL/GenBank/DDBJ databases">
        <authorList>
            <person name="Genoscope - CEA"/>
        </authorList>
    </citation>
    <scope>NUCLEOTIDE SEQUENCE</scope>
</reference>
<keyword evidence="2" id="KW-0812">Transmembrane</keyword>
<evidence type="ECO:0000313" key="9">
    <source>
        <dbReference type="Proteomes" id="UP000193380"/>
    </source>
</evidence>
<evidence type="ECO:0000256" key="1">
    <source>
        <dbReference type="ARBA" id="ARBA00004141"/>
    </source>
</evidence>
<comment type="subcellular location">
    <subcellularLocation>
        <location evidence="1">Membrane</location>
        <topology evidence="1">Multi-pass membrane protein</topology>
    </subcellularLocation>
</comment>
<organism evidence="8 9">
    <name type="scientific">Oncorhynchus mykiss</name>
    <name type="common">Rainbow trout</name>
    <name type="synonym">Salmo gairdneri</name>
    <dbReference type="NCBI Taxonomy" id="8022"/>
    <lineage>
        <taxon>Eukaryota</taxon>
        <taxon>Metazoa</taxon>
        <taxon>Chordata</taxon>
        <taxon>Craniata</taxon>
        <taxon>Vertebrata</taxon>
        <taxon>Euteleostomi</taxon>
        <taxon>Actinopterygii</taxon>
        <taxon>Neopterygii</taxon>
        <taxon>Teleostei</taxon>
        <taxon>Protacanthopterygii</taxon>
        <taxon>Salmoniformes</taxon>
        <taxon>Salmonidae</taxon>
        <taxon>Salmoninae</taxon>
        <taxon>Oncorhynchus</taxon>
    </lineage>
</organism>
<reference evidence="8" key="1">
    <citation type="journal article" date="2014" name="Nat. Commun.">
        <title>The rainbow trout genome provides novel insights into evolution after whole-genome duplication in vertebrates.</title>
        <authorList>
            <person name="Berthelot C."/>
            <person name="Brunet F."/>
            <person name="Chalopin D."/>
            <person name="Juanchich A."/>
            <person name="Bernard M."/>
            <person name="Noel B."/>
            <person name="Bento P."/>
            <person name="Da Silva C."/>
            <person name="Labadie K."/>
            <person name="Alberti A."/>
            <person name="Aury J.M."/>
            <person name="Louis A."/>
            <person name="Dehais P."/>
            <person name="Bardou P."/>
            <person name="Montfort J."/>
            <person name="Klopp C."/>
            <person name="Cabau C."/>
            <person name="Gaspin C."/>
            <person name="Thorgaard G.H."/>
            <person name="Boussaha M."/>
            <person name="Quillet E."/>
            <person name="Guyomard R."/>
            <person name="Galiana D."/>
            <person name="Bobe J."/>
            <person name="Volff J.N."/>
            <person name="Genet C."/>
            <person name="Wincker P."/>
            <person name="Jaillon O."/>
            <person name="Roest Crollius H."/>
            <person name="Guiguen Y."/>
        </authorList>
    </citation>
    <scope>NUCLEOTIDE SEQUENCE [LARGE SCALE GENOMIC DNA]</scope>
</reference>
<feature type="non-terminal residue" evidence="8">
    <location>
        <position position="1"/>
    </location>
</feature>
<dbReference type="STRING" id="8022.A0A060YLH9"/>
<evidence type="ECO:0000256" key="3">
    <source>
        <dbReference type="ARBA" id="ARBA00022989"/>
    </source>
</evidence>
<evidence type="ECO:0000256" key="4">
    <source>
        <dbReference type="ARBA" id="ARBA00023136"/>
    </source>
</evidence>
<dbReference type="InterPro" id="IPR050927">
    <property type="entry name" value="TRPM"/>
</dbReference>
<keyword evidence="3" id="KW-1133">Transmembrane helix</keyword>
<dbReference type="InterPro" id="IPR057366">
    <property type="entry name" value="TRPM-like"/>
</dbReference>
<feature type="compositionally biased region" description="Basic and acidic residues" evidence="6">
    <location>
        <begin position="14"/>
        <end position="33"/>
    </location>
</feature>
<evidence type="ECO:0000256" key="6">
    <source>
        <dbReference type="SAM" id="MobiDB-lite"/>
    </source>
</evidence>
<dbReference type="GO" id="GO:0005886">
    <property type="term" value="C:plasma membrane"/>
    <property type="evidence" value="ECO:0007669"/>
    <property type="project" value="TreeGrafter"/>
</dbReference>
<sequence>LPPKEQLELQASPDPDRGSGRDSERGEETFRDPGGDLFLWAILQNQKELAEIAWEQSRDCTSAALAASKILKKLAEEGAEEEDEAEEMRELAKHYERHAIGTVADTIVFTVLINHRYSSRHNSIYCPY</sequence>
<gene>
    <name evidence="8" type="ORF">GSONMT00048320001</name>
</gene>
<keyword evidence="4" id="KW-0472">Membrane</keyword>
<name>A0A060YLH9_ONCMY</name>
<dbReference type="AlphaFoldDB" id="A0A060YLH9"/>
<dbReference type="Pfam" id="PF25508">
    <property type="entry name" value="TRPM2"/>
    <property type="match status" value="1"/>
</dbReference>
<dbReference type="Proteomes" id="UP000193380">
    <property type="component" value="Unassembled WGS sequence"/>
</dbReference>
<proteinExistence type="predicted"/>
<feature type="domain" description="TRPM-like" evidence="7">
    <location>
        <begin position="21"/>
        <end position="102"/>
    </location>
</feature>
<evidence type="ECO:0000256" key="5">
    <source>
        <dbReference type="SAM" id="Coils"/>
    </source>
</evidence>
<dbReference type="PANTHER" id="PTHR13800:SF2">
    <property type="entry name" value="TRANSIENT RECEPTOR POTENTIAL CATION CHANNEL SUBFAMILY M MEMBER 2"/>
    <property type="match status" value="1"/>
</dbReference>
<feature type="region of interest" description="Disordered" evidence="6">
    <location>
        <begin position="1"/>
        <end position="33"/>
    </location>
</feature>
<evidence type="ECO:0000259" key="7">
    <source>
        <dbReference type="Pfam" id="PF25508"/>
    </source>
</evidence>
<dbReference type="GO" id="GO:0099604">
    <property type="term" value="F:ligand-gated calcium channel activity"/>
    <property type="evidence" value="ECO:0007669"/>
    <property type="project" value="TreeGrafter"/>
</dbReference>
<accession>A0A060YLH9</accession>
<dbReference type="PaxDb" id="8022-A0A060YLH9"/>
<dbReference type="EMBL" id="FR913685">
    <property type="protein sequence ID" value="CDQ92708.1"/>
    <property type="molecule type" value="Genomic_DNA"/>
</dbReference>
<dbReference type="PANTHER" id="PTHR13800">
    <property type="entry name" value="TRANSIENT RECEPTOR POTENTIAL CATION CHANNEL, SUBFAMILY M, MEMBER 6"/>
    <property type="match status" value="1"/>
</dbReference>
<protein>
    <recommendedName>
        <fullName evidence="7">TRPM-like domain-containing protein</fullName>
    </recommendedName>
</protein>
<keyword evidence="5" id="KW-0175">Coiled coil</keyword>
<feature type="coiled-coil region" evidence="5">
    <location>
        <begin position="71"/>
        <end position="98"/>
    </location>
</feature>
<evidence type="ECO:0000313" key="8">
    <source>
        <dbReference type="EMBL" id="CDQ92708.1"/>
    </source>
</evidence>